<protein>
    <submittedName>
        <fullName evidence="2">Uncharacterized protein</fullName>
    </submittedName>
</protein>
<keyword evidence="3" id="KW-1185">Reference proteome</keyword>
<dbReference type="STRING" id="1423726.FC07_GL002159"/>
<feature type="transmembrane region" description="Helical" evidence="1">
    <location>
        <begin position="91"/>
        <end position="107"/>
    </location>
</feature>
<keyword evidence="1" id="KW-0812">Transmembrane</keyword>
<feature type="transmembrane region" description="Helical" evidence="1">
    <location>
        <begin position="21"/>
        <end position="40"/>
    </location>
</feature>
<organism evidence="2 3">
    <name type="scientific">Loigolactobacillus bifermentans DSM 20003</name>
    <dbReference type="NCBI Taxonomy" id="1423726"/>
    <lineage>
        <taxon>Bacteria</taxon>
        <taxon>Bacillati</taxon>
        <taxon>Bacillota</taxon>
        <taxon>Bacilli</taxon>
        <taxon>Lactobacillales</taxon>
        <taxon>Lactobacillaceae</taxon>
        <taxon>Loigolactobacillus</taxon>
    </lineage>
</organism>
<dbReference type="EMBL" id="AZDA01000032">
    <property type="protein sequence ID" value="KRK39912.1"/>
    <property type="molecule type" value="Genomic_DNA"/>
</dbReference>
<dbReference type="AlphaFoldDB" id="A0A0R1H0Y4"/>
<sequence>MDEKQRSIKKINGKENWFITHLAGIMAIIMIASLCFGPFIDIKNNIFSDGNVPIGLAFVFDNREFKAAWLLLACPLILLIVGFIKKPSIKVVRLILAIVSLIIFFVTKSEVSAEFADDIALSAIIGSSGMIYIVANIVSIVATGAAYRNIDLVKVFSHVTSK</sequence>
<feature type="transmembrane region" description="Helical" evidence="1">
    <location>
        <begin position="119"/>
        <end position="147"/>
    </location>
</feature>
<evidence type="ECO:0000256" key="1">
    <source>
        <dbReference type="SAM" id="Phobius"/>
    </source>
</evidence>
<name>A0A0R1H0Y4_9LACO</name>
<proteinExistence type="predicted"/>
<evidence type="ECO:0000313" key="3">
    <source>
        <dbReference type="Proteomes" id="UP000051461"/>
    </source>
</evidence>
<gene>
    <name evidence="2" type="ORF">FC07_GL002159</name>
</gene>
<evidence type="ECO:0000313" key="2">
    <source>
        <dbReference type="EMBL" id="KRK39912.1"/>
    </source>
</evidence>
<dbReference type="RefSeq" id="WP_057904047.1">
    <property type="nucleotide sequence ID" value="NZ_AZDA01000032.1"/>
</dbReference>
<accession>A0A0R1H0Y4</accession>
<feature type="transmembrane region" description="Helical" evidence="1">
    <location>
        <begin position="67"/>
        <end position="84"/>
    </location>
</feature>
<dbReference type="PATRIC" id="fig|1423726.3.peg.2243"/>
<reference evidence="2 3" key="1">
    <citation type="journal article" date="2015" name="Genome Announc.">
        <title>Expanding the biotechnology potential of lactobacilli through comparative genomics of 213 strains and associated genera.</title>
        <authorList>
            <person name="Sun Z."/>
            <person name="Harris H.M."/>
            <person name="McCann A."/>
            <person name="Guo C."/>
            <person name="Argimon S."/>
            <person name="Zhang W."/>
            <person name="Yang X."/>
            <person name="Jeffery I.B."/>
            <person name="Cooney J.C."/>
            <person name="Kagawa T.F."/>
            <person name="Liu W."/>
            <person name="Song Y."/>
            <person name="Salvetti E."/>
            <person name="Wrobel A."/>
            <person name="Rasinkangas P."/>
            <person name="Parkhill J."/>
            <person name="Rea M.C."/>
            <person name="O'Sullivan O."/>
            <person name="Ritari J."/>
            <person name="Douillard F.P."/>
            <person name="Paul Ross R."/>
            <person name="Yang R."/>
            <person name="Briner A.E."/>
            <person name="Felis G.E."/>
            <person name="de Vos W.M."/>
            <person name="Barrangou R."/>
            <person name="Klaenhammer T.R."/>
            <person name="Caufield P.W."/>
            <person name="Cui Y."/>
            <person name="Zhang H."/>
            <person name="O'Toole P.W."/>
        </authorList>
    </citation>
    <scope>NUCLEOTIDE SEQUENCE [LARGE SCALE GENOMIC DNA]</scope>
    <source>
        <strain evidence="2 3">DSM 20003</strain>
    </source>
</reference>
<keyword evidence="1" id="KW-1133">Transmembrane helix</keyword>
<comment type="caution">
    <text evidence="2">The sequence shown here is derived from an EMBL/GenBank/DDBJ whole genome shotgun (WGS) entry which is preliminary data.</text>
</comment>
<dbReference type="Proteomes" id="UP000051461">
    <property type="component" value="Unassembled WGS sequence"/>
</dbReference>
<keyword evidence="1" id="KW-0472">Membrane</keyword>